<dbReference type="EMBL" id="KB095858">
    <property type="protein sequence ID" value="ESO10592.1"/>
    <property type="molecule type" value="Genomic_DNA"/>
</dbReference>
<evidence type="ECO:0000256" key="4">
    <source>
        <dbReference type="ARBA" id="ARBA00056114"/>
    </source>
</evidence>
<comment type="similarity">
    <text evidence="1">Belongs to the protein kinase superfamily.</text>
</comment>
<sequence length="703" mass="77787">MWSFFSRDPIKDFAYEIGPQVAELNEKSLWSLHHGKRKSNGDSVSIFVYEGKAGNDSQLMLIKAAFKRVKTLRHPNFIIYLDGLETEKSCYIVTEPITPLITYLDEQLNDEKGPVQQLVISWGLHQLAKGLSFLINDCNLVHNNVNLSSVFVDQAGEWKLGGMEYSQTCGGSQDPFTPIIKGLPYLEKYDPPEKITKKPGEKWSSDMWGLGCLTWEVFNGPFVKSTSLKNPGKIPKSLIPNYCELVGANPKSRPNPNKFIESCRAPDGFMNNKFVTTMLFLEEIQIQDNEAKVQFFNGLTQIVDLFPTSFCKQKILPQLLHAFEYGNVGSSVLAPLFKLGKLLSTEEYQKKMVPCVVKLFSSTDRTTRVKLLQQIESFAEHLSPQVVNDQIFPSIVSGFMDSNPVVREQTIKSMLHLACKLNYKNLNEELLKHFARLQSKDDQGGIRTNTTVCLGKVACYLHPQVRQRVLSSAFLRALKDPFPPARQAGILAMSATHNFFTLQESSQRLLPALCQMSMDPDKTVRDQVFRSIKCFLGKLEKVSENPDLLAEVEKEVNAGGLGATNTSGWAGWAVSGMTSLTSKIYSSKKGPQTTVPTPISAAAAATTTATTAATSSAVGALKAASNSTKKVEIKKSNPGQSAISKSTYKDDDDEDGEDDRSDYGNDDVIVKDNHNHGTAAADDDDGEEVGWGDQEWGDMEVSL</sequence>
<comment type="function">
    <text evidence="4">Regulates COPI-mediated retrograde protein traffic at the interface between the Golgi apparatus and the endoplasmic reticulum. Involved in the maintenance of the Golgi apparatus morphology.</text>
</comment>
<dbReference type="InterPro" id="IPR051177">
    <property type="entry name" value="CIK-Related_Protein"/>
</dbReference>
<accession>T1G0V0</accession>
<feature type="compositionally biased region" description="Acidic residues" evidence="5">
    <location>
        <begin position="681"/>
        <end position="703"/>
    </location>
</feature>
<feature type="domain" description="Protein kinase" evidence="6">
    <location>
        <begin position="18"/>
        <end position="379"/>
    </location>
</feature>
<dbReference type="EMBL" id="AMQM01002665">
    <property type="status" value="NOT_ANNOTATED_CDS"/>
    <property type="molecule type" value="Genomic_DNA"/>
</dbReference>
<feature type="compositionally biased region" description="Acidic residues" evidence="5">
    <location>
        <begin position="650"/>
        <end position="660"/>
    </location>
</feature>
<dbReference type="Proteomes" id="UP000015101">
    <property type="component" value="Unassembled WGS sequence"/>
</dbReference>
<dbReference type="eggNOG" id="KOG1243">
    <property type="taxonomic scope" value="Eukaryota"/>
</dbReference>
<organism evidence="8 9">
    <name type="scientific">Helobdella robusta</name>
    <name type="common">Californian leech</name>
    <dbReference type="NCBI Taxonomy" id="6412"/>
    <lineage>
        <taxon>Eukaryota</taxon>
        <taxon>Metazoa</taxon>
        <taxon>Spiralia</taxon>
        <taxon>Lophotrochozoa</taxon>
        <taxon>Annelida</taxon>
        <taxon>Clitellata</taxon>
        <taxon>Hirudinea</taxon>
        <taxon>Rhynchobdellida</taxon>
        <taxon>Glossiphoniidae</taxon>
        <taxon>Helobdella</taxon>
    </lineage>
</organism>
<keyword evidence="9" id="KW-1185">Reference proteome</keyword>
<dbReference type="AlphaFoldDB" id="T1G0V0"/>
<dbReference type="InterPro" id="IPR011989">
    <property type="entry name" value="ARM-like"/>
</dbReference>
<feature type="region of interest" description="Disordered" evidence="5">
    <location>
        <begin position="627"/>
        <end position="703"/>
    </location>
</feature>
<dbReference type="GO" id="GO:0005524">
    <property type="term" value="F:ATP binding"/>
    <property type="evidence" value="ECO:0007669"/>
    <property type="project" value="InterPro"/>
</dbReference>
<dbReference type="Gene3D" id="3.30.200.20">
    <property type="entry name" value="Phosphorylase Kinase, domain 1"/>
    <property type="match status" value="1"/>
</dbReference>
<dbReference type="GO" id="GO:0004672">
    <property type="term" value="F:protein kinase activity"/>
    <property type="evidence" value="ECO:0007669"/>
    <property type="project" value="InterPro"/>
</dbReference>
<dbReference type="PROSITE" id="PS50011">
    <property type="entry name" value="PROTEIN_KINASE_DOM"/>
    <property type="match status" value="1"/>
</dbReference>
<reference evidence="7 9" key="2">
    <citation type="journal article" date="2013" name="Nature">
        <title>Insights into bilaterian evolution from three spiralian genomes.</title>
        <authorList>
            <person name="Simakov O."/>
            <person name="Marletaz F."/>
            <person name="Cho S.J."/>
            <person name="Edsinger-Gonzales E."/>
            <person name="Havlak P."/>
            <person name="Hellsten U."/>
            <person name="Kuo D.H."/>
            <person name="Larsson T."/>
            <person name="Lv J."/>
            <person name="Arendt D."/>
            <person name="Savage R."/>
            <person name="Osoegawa K."/>
            <person name="de Jong P."/>
            <person name="Grimwood J."/>
            <person name="Chapman J.A."/>
            <person name="Shapiro H."/>
            <person name="Aerts A."/>
            <person name="Otillar R.P."/>
            <person name="Terry A.Y."/>
            <person name="Boore J.L."/>
            <person name="Grigoriev I.V."/>
            <person name="Lindberg D.R."/>
            <person name="Seaver E.C."/>
            <person name="Weisblat D.A."/>
            <person name="Putnam N.H."/>
            <person name="Rokhsar D.S."/>
        </authorList>
    </citation>
    <scope>NUCLEOTIDE SEQUENCE</scope>
</reference>
<dbReference type="HOGENOM" id="CLU_010392_0_1_1"/>
<dbReference type="Pfam" id="PF00069">
    <property type="entry name" value="Pkinase"/>
    <property type="match status" value="1"/>
</dbReference>
<dbReference type="Gene3D" id="1.25.10.10">
    <property type="entry name" value="Leucine-rich Repeat Variant"/>
    <property type="match status" value="1"/>
</dbReference>
<evidence type="ECO:0000313" key="7">
    <source>
        <dbReference type="EMBL" id="ESO10592.1"/>
    </source>
</evidence>
<dbReference type="OMA" id="NDTSWAG"/>
<feature type="compositionally biased region" description="Polar residues" evidence="5">
    <location>
        <begin position="637"/>
        <end position="646"/>
    </location>
</feature>
<dbReference type="Gene3D" id="1.10.510.10">
    <property type="entry name" value="Transferase(Phosphotransferase) domain 1"/>
    <property type="match status" value="1"/>
</dbReference>
<reference evidence="9" key="1">
    <citation type="submission" date="2012-12" db="EMBL/GenBank/DDBJ databases">
        <authorList>
            <person name="Hellsten U."/>
            <person name="Grimwood J."/>
            <person name="Chapman J.A."/>
            <person name="Shapiro H."/>
            <person name="Aerts A."/>
            <person name="Otillar R.P."/>
            <person name="Terry A.Y."/>
            <person name="Boore J.L."/>
            <person name="Simakov O."/>
            <person name="Marletaz F."/>
            <person name="Cho S.-J."/>
            <person name="Edsinger-Gonzales E."/>
            <person name="Havlak P."/>
            <person name="Kuo D.-H."/>
            <person name="Larsson T."/>
            <person name="Lv J."/>
            <person name="Arendt D."/>
            <person name="Savage R."/>
            <person name="Osoegawa K."/>
            <person name="de Jong P."/>
            <person name="Lindberg D.R."/>
            <person name="Seaver E.C."/>
            <person name="Weisblat D.A."/>
            <person name="Putnam N.H."/>
            <person name="Grigoriev I.V."/>
            <person name="Rokhsar D.S."/>
        </authorList>
    </citation>
    <scope>NUCLEOTIDE SEQUENCE</scope>
</reference>
<dbReference type="STRING" id="6412.T1G0V0"/>
<dbReference type="RefSeq" id="XP_009010861.1">
    <property type="nucleotide sequence ID" value="XM_009012613.1"/>
</dbReference>
<evidence type="ECO:0000256" key="5">
    <source>
        <dbReference type="SAM" id="MobiDB-lite"/>
    </source>
</evidence>
<dbReference type="OrthoDB" id="447103at2759"/>
<dbReference type="InParanoid" id="T1G0V0"/>
<protein>
    <recommendedName>
        <fullName evidence="2">N-terminal kinase-like protein</fullName>
    </recommendedName>
    <alternativeName>
        <fullName evidence="3">SCY1-like protein 1</fullName>
    </alternativeName>
</protein>
<evidence type="ECO:0000256" key="1">
    <source>
        <dbReference type="ARBA" id="ARBA00038349"/>
    </source>
</evidence>
<dbReference type="FunCoup" id="T1G0V0">
    <property type="interactions" value="2183"/>
</dbReference>
<dbReference type="InterPro" id="IPR016024">
    <property type="entry name" value="ARM-type_fold"/>
</dbReference>
<evidence type="ECO:0000313" key="9">
    <source>
        <dbReference type="Proteomes" id="UP000015101"/>
    </source>
</evidence>
<dbReference type="GeneID" id="20214698"/>
<dbReference type="InterPro" id="IPR011009">
    <property type="entry name" value="Kinase-like_dom_sf"/>
</dbReference>
<name>T1G0V0_HELRO</name>
<evidence type="ECO:0000259" key="6">
    <source>
        <dbReference type="PROSITE" id="PS50011"/>
    </source>
</evidence>
<dbReference type="CTD" id="20214698"/>
<dbReference type="PANTHER" id="PTHR12984:SF3">
    <property type="entry name" value="N-TERMINAL KINASE-LIKE PROTEIN"/>
    <property type="match status" value="1"/>
</dbReference>
<dbReference type="KEGG" id="hro:HELRODRAFT_72072"/>
<evidence type="ECO:0000313" key="8">
    <source>
        <dbReference type="EnsemblMetazoa" id="HelroP72072"/>
    </source>
</evidence>
<dbReference type="SUPFAM" id="SSF56112">
    <property type="entry name" value="Protein kinase-like (PK-like)"/>
    <property type="match status" value="1"/>
</dbReference>
<dbReference type="PANTHER" id="PTHR12984">
    <property type="entry name" value="SCY1-RELATED S/T PROTEIN KINASE-LIKE"/>
    <property type="match status" value="1"/>
</dbReference>
<reference evidence="8" key="3">
    <citation type="submission" date="2015-06" db="UniProtKB">
        <authorList>
            <consortium name="EnsemblMetazoa"/>
        </authorList>
    </citation>
    <scope>IDENTIFICATION</scope>
</reference>
<evidence type="ECO:0000256" key="2">
    <source>
        <dbReference type="ARBA" id="ARBA00040972"/>
    </source>
</evidence>
<proteinExistence type="inferred from homology"/>
<gene>
    <name evidence="8" type="primary">20214698</name>
    <name evidence="7" type="ORF">HELRODRAFT_72072</name>
</gene>
<dbReference type="EnsemblMetazoa" id="HelroT72072">
    <property type="protein sequence ID" value="HelroP72072"/>
    <property type="gene ID" value="HelroG72072"/>
</dbReference>
<dbReference type="SUPFAM" id="SSF48371">
    <property type="entry name" value="ARM repeat"/>
    <property type="match status" value="1"/>
</dbReference>
<evidence type="ECO:0000256" key="3">
    <source>
        <dbReference type="ARBA" id="ARBA00042347"/>
    </source>
</evidence>
<dbReference type="InterPro" id="IPR000719">
    <property type="entry name" value="Prot_kinase_dom"/>
</dbReference>